<evidence type="ECO:0000313" key="2">
    <source>
        <dbReference type="EMBL" id="SDW24998.1"/>
    </source>
</evidence>
<dbReference type="InterPro" id="IPR029063">
    <property type="entry name" value="SAM-dependent_MTases_sf"/>
</dbReference>
<dbReference type="InterPro" id="IPR053202">
    <property type="entry name" value="EGF_Rcpt_Signaling_Reg"/>
</dbReference>
<organism evidence="2 3">
    <name type="scientific">Ruegeria halocynthiae</name>
    <dbReference type="NCBI Taxonomy" id="985054"/>
    <lineage>
        <taxon>Bacteria</taxon>
        <taxon>Pseudomonadati</taxon>
        <taxon>Pseudomonadota</taxon>
        <taxon>Alphaproteobacteria</taxon>
        <taxon>Rhodobacterales</taxon>
        <taxon>Roseobacteraceae</taxon>
        <taxon>Ruegeria</taxon>
    </lineage>
</organism>
<evidence type="ECO:0000313" key="3">
    <source>
        <dbReference type="Proteomes" id="UP000183400"/>
    </source>
</evidence>
<keyword evidence="2" id="KW-0489">Methyltransferase</keyword>
<dbReference type="Pfam" id="PF05050">
    <property type="entry name" value="Methyltransf_21"/>
    <property type="match status" value="1"/>
</dbReference>
<dbReference type="GO" id="GO:0008168">
    <property type="term" value="F:methyltransferase activity"/>
    <property type="evidence" value="ECO:0007669"/>
    <property type="project" value="UniProtKB-KW"/>
</dbReference>
<dbReference type="RefSeq" id="WP_143030506.1">
    <property type="nucleotide sequence ID" value="NZ_FNNP01000001.1"/>
</dbReference>
<dbReference type="SUPFAM" id="SSF53335">
    <property type="entry name" value="S-adenosyl-L-methionine-dependent methyltransferases"/>
    <property type="match status" value="1"/>
</dbReference>
<dbReference type="GO" id="GO:0005737">
    <property type="term" value="C:cytoplasm"/>
    <property type="evidence" value="ECO:0007669"/>
    <property type="project" value="GOC"/>
</dbReference>
<dbReference type="PANTHER" id="PTHR34009">
    <property type="entry name" value="PROTEIN STAR"/>
    <property type="match status" value="1"/>
</dbReference>
<dbReference type="NCBIfam" id="TIGR01444">
    <property type="entry name" value="fkbM_fam"/>
    <property type="match status" value="1"/>
</dbReference>
<sequence>MILSNLPTNVSGRPWKSKRALRDFMLACLDAQSETVRVVQVGANDGKMEDPIWQYWSHGKWSGVLIEPHPVYFADLQALHDHNPKIELVNAAVSETDGTMALYHMAEHLRDECPDWLRGCASFDKKRMEAAVQTANRKNRLDIPQSAVVSTDVNVRRLDDILAELDKPKADLLVVDVEGHEVAVLASFDFSSLEAKAAIIECNAGNREEQQAIVSELNAAGMIAYQAAGDIIGLRPNAITIPIEAMFHFENMVPLAVDEQPVPTNEHRCDEKC</sequence>
<dbReference type="PANTHER" id="PTHR34009:SF2">
    <property type="entry name" value="PROTEIN STAR"/>
    <property type="match status" value="1"/>
</dbReference>
<dbReference type="STRING" id="985054.SAMN05444358_101318"/>
<accession>A0A1H2S0B9</accession>
<keyword evidence="2" id="KW-0808">Transferase</keyword>
<keyword evidence="3" id="KW-1185">Reference proteome</keyword>
<dbReference type="GO" id="GO:0005886">
    <property type="term" value="C:plasma membrane"/>
    <property type="evidence" value="ECO:0007669"/>
    <property type="project" value="TreeGrafter"/>
</dbReference>
<dbReference type="Proteomes" id="UP000183400">
    <property type="component" value="Unassembled WGS sequence"/>
</dbReference>
<dbReference type="Gene3D" id="3.40.50.150">
    <property type="entry name" value="Vaccinia Virus protein VP39"/>
    <property type="match status" value="1"/>
</dbReference>
<dbReference type="AlphaFoldDB" id="A0A1H2S0B9"/>
<protein>
    <submittedName>
        <fullName evidence="2">Methyltransferase, FkbM family</fullName>
    </submittedName>
</protein>
<dbReference type="OrthoDB" id="4104638at2"/>
<proteinExistence type="predicted"/>
<dbReference type="EMBL" id="FNNP01000001">
    <property type="protein sequence ID" value="SDW24998.1"/>
    <property type="molecule type" value="Genomic_DNA"/>
</dbReference>
<dbReference type="InterPro" id="IPR006342">
    <property type="entry name" value="FkbM_mtfrase"/>
</dbReference>
<dbReference type="GO" id="GO:0032259">
    <property type="term" value="P:methylation"/>
    <property type="evidence" value="ECO:0007669"/>
    <property type="project" value="UniProtKB-KW"/>
</dbReference>
<gene>
    <name evidence="2" type="ORF">SAMN05444358_101318</name>
</gene>
<dbReference type="GO" id="GO:0006888">
    <property type="term" value="P:endoplasmic reticulum to Golgi vesicle-mediated transport"/>
    <property type="evidence" value="ECO:0007669"/>
    <property type="project" value="TreeGrafter"/>
</dbReference>
<evidence type="ECO:0000259" key="1">
    <source>
        <dbReference type="Pfam" id="PF05050"/>
    </source>
</evidence>
<feature type="domain" description="Methyltransferase FkbM" evidence="1">
    <location>
        <begin position="40"/>
        <end position="212"/>
    </location>
</feature>
<dbReference type="GO" id="GO:0016197">
    <property type="term" value="P:endosomal transport"/>
    <property type="evidence" value="ECO:0007669"/>
    <property type="project" value="TreeGrafter"/>
</dbReference>
<name>A0A1H2S0B9_9RHOB</name>
<reference evidence="3" key="1">
    <citation type="submission" date="2016-10" db="EMBL/GenBank/DDBJ databases">
        <authorList>
            <person name="Varghese N."/>
            <person name="Submissions S."/>
        </authorList>
    </citation>
    <scope>NUCLEOTIDE SEQUENCE [LARGE SCALE GENOMIC DNA]</scope>
    <source>
        <strain evidence="3">DSM 27839</strain>
    </source>
</reference>